<feature type="compositionally biased region" description="Acidic residues" evidence="1">
    <location>
        <begin position="66"/>
        <end position="91"/>
    </location>
</feature>
<evidence type="ECO:0008006" key="4">
    <source>
        <dbReference type="Google" id="ProtNLM"/>
    </source>
</evidence>
<evidence type="ECO:0000313" key="3">
    <source>
        <dbReference type="Proteomes" id="UP000240642"/>
    </source>
</evidence>
<evidence type="ECO:0000256" key="1">
    <source>
        <dbReference type="SAM" id="MobiDB-lite"/>
    </source>
</evidence>
<sequence length="292" mass="31718">MPYSHLTNAVVSGELTEHEQAMIAAPVAVRDGDDSISIEMPSEEPEVEQEEAQLEDEPEVEQHEEQEVESEGESESEEGEGEGESELEIPDVDPKDITEAGAALTEAQEGQKALIEQAVKNGLDAALIPVMNAEFEEHGKLSEGSYEALAAAGYSRQFVDSYIKGQQAIVNKFVESVVEYAGGREVFAKIQEAMAENQSLGAAFNAAIERNDIVTIKALIDSGKVTLRSKFGVKPKRDLTVSAKPAAQKPAAQKVEPFANRQEMVKAMSDKRYARDAAYRAQVEARVIASSF</sequence>
<evidence type="ECO:0000313" key="2">
    <source>
        <dbReference type="EMBL" id="AVH85424.1"/>
    </source>
</evidence>
<gene>
    <name evidence="2" type="ORF">Rostov1_00011</name>
</gene>
<feature type="region of interest" description="Disordered" evidence="1">
    <location>
        <begin position="26"/>
        <end position="93"/>
    </location>
</feature>
<feature type="compositionally biased region" description="Acidic residues" evidence="1">
    <location>
        <begin position="41"/>
        <end position="59"/>
    </location>
</feature>
<proteinExistence type="predicted"/>
<dbReference type="EMBL" id="MG957431">
    <property type="protein sequence ID" value="AVH85424.1"/>
    <property type="molecule type" value="Genomic_DNA"/>
</dbReference>
<organism evidence="2 3">
    <name type="scientific">Vibrio phage Rostov-1</name>
    <dbReference type="NCBI Taxonomy" id="2086639"/>
    <lineage>
        <taxon>Viruses</taxon>
        <taxon>Duplodnaviria</taxon>
        <taxon>Heunggongvirae</taxon>
        <taxon>Uroviricota</taxon>
        <taxon>Caudoviricetes</taxon>
        <taxon>Autographivirales</taxon>
        <taxon>Autotranscriptaviridae</taxon>
        <taxon>Studiervirinae</taxon>
        <taxon>Chatterjeevirus</taxon>
        <taxon>Chatterjeevirus N4</taxon>
    </lineage>
</organism>
<dbReference type="GO" id="GO:0019069">
    <property type="term" value="P:viral capsid assembly"/>
    <property type="evidence" value="ECO:0007669"/>
    <property type="project" value="InterPro"/>
</dbReference>
<dbReference type="Proteomes" id="UP000240642">
    <property type="component" value="Genome"/>
</dbReference>
<dbReference type="Pfam" id="PF05396">
    <property type="entry name" value="Phage_T7_Capsid"/>
    <property type="match status" value="1"/>
</dbReference>
<name>A0A2P0ZK97_9CAUD</name>
<protein>
    <recommendedName>
        <fullName evidence="4">Capsid assembly protein</fullName>
    </recommendedName>
</protein>
<dbReference type="InterPro" id="IPR008768">
    <property type="entry name" value="Gp9-like"/>
</dbReference>
<reference evidence="3" key="1">
    <citation type="submission" date="2018-02" db="EMBL/GenBank/DDBJ databases">
        <authorList>
            <person name="Gaevskaya N.E."/>
            <person name="Tyurina A.V."/>
            <person name="Pogozhova M.P."/>
            <person name="Pisanov R.V."/>
            <person name="Vodopyanov A.S."/>
            <person name="Ivanov S.A."/>
        </authorList>
    </citation>
    <scope>NUCLEOTIDE SEQUENCE [LARGE SCALE GENOMIC DNA]</scope>
</reference>
<accession>A0A2P0ZK97</accession>